<proteinExistence type="predicted"/>
<reference evidence="1 2" key="1">
    <citation type="submission" date="2019-02" db="EMBL/GenBank/DDBJ databases">
        <title>Peptostreptococcaceae bacterium ZHW00191 nov., a new bacterium isolated from the human gut.</title>
        <authorList>
            <person name="Zhou H.-W."/>
            <person name="Chen X.-J."/>
        </authorList>
    </citation>
    <scope>NUCLEOTIDE SEQUENCE [LARGE SCALE GENOMIC DNA]</scope>
    <source>
        <strain evidence="1 2">ZHW00191</strain>
    </source>
</reference>
<dbReference type="AlphaFoldDB" id="A0A544QSY9"/>
<protein>
    <submittedName>
        <fullName evidence="1">Uncharacterized protein</fullName>
    </submittedName>
</protein>
<dbReference type="OrthoDB" id="2937982at2"/>
<comment type="caution">
    <text evidence="1">The sequence shown here is derived from an EMBL/GenBank/DDBJ whole genome shotgun (WGS) entry which is preliminary data.</text>
</comment>
<evidence type="ECO:0000313" key="2">
    <source>
        <dbReference type="Proteomes" id="UP000317863"/>
    </source>
</evidence>
<dbReference type="EMBL" id="SGJB01000023">
    <property type="protein sequence ID" value="TQQ83156.1"/>
    <property type="molecule type" value="Genomic_DNA"/>
</dbReference>
<accession>A0A544QSY9</accession>
<organism evidence="1 2">
    <name type="scientific">Peptacetobacter hominis</name>
    <dbReference type="NCBI Taxonomy" id="2743610"/>
    <lineage>
        <taxon>Bacteria</taxon>
        <taxon>Bacillati</taxon>
        <taxon>Bacillota</taxon>
        <taxon>Clostridia</taxon>
        <taxon>Peptostreptococcales</taxon>
        <taxon>Peptostreptococcaceae</taxon>
        <taxon>Peptacetobacter</taxon>
    </lineage>
</organism>
<dbReference type="Proteomes" id="UP000317863">
    <property type="component" value="Unassembled WGS sequence"/>
</dbReference>
<evidence type="ECO:0000313" key="1">
    <source>
        <dbReference type="EMBL" id="TQQ83156.1"/>
    </source>
</evidence>
<sequence>MVTVKSKEELLKELDKKSDYICIESSFAEEILKLMKNHLTEKELMGFELGSRGGITTLAYIIDFLREKISKDEIARIDRKLKIYKIDRINEENIILKLKQLDY</sequence>
<gene>
    <name evidence="1" type="ORF">EXD82_09890</name>
</gene>
<dbReference type="RefSeq" id="WP_142536753.1">
    <property type="nucleotide sequence ID" value="NZ_SGJB01000023.1"/>
</dbReference>
<name>A0A544QSY9_9FIRM</name>
<keyword evidence="2" id="KW-1185">Reference proteome</keyword>